<evidence type="ECO:0000256" key="1">
    <source>
        <dbReference type="SAM" id="MobiDB-lite"/>
    </source>
</evidence>
<proteinExistence type="predicted"/>
<evidence type="ECO:0000313" key="2">
    <source>
        <dbReference type="EMBL" id="MBB4736779.1"/>
    </source>
</evidence>
<comment type="caution">
    <text evidence="2">The sequence shown here is derived from an EMBL/GenBank/DDBJ whole genome shotgun (WGS) entry which is preliminary data.</text>
</comment>
<name>A0A7W7GR49_9ACTN</name>
<gene>
    <name evidence="2" type="ORF">BJY16_000238</name>
</gene>
<dbReference type="AlphaFoldDB" id="A0A7W7GR49"/>
<keyword evidence="3" id="KW-1185">Reference proteome</keyword>
<reference evidence="2 3" key="1">
    <citation type="submission" date="2020-08" db="EMBL/GenBank/DDBJ databases">
        <title>Sequencing the genomes of 1000 actinobacteria strains.</title>
        <authorList>
            <person name="Klenk H.-P."/>
        </authorList>
    </citation>
    <scope>NUCLEOTIDE SEQUENCE [LARGE SCALE GENOMIC DNA]</scope>
    <source>
        <strain evidence="2 3">DSM 45809</strain>
    </source>
</reference>
<organism evidence="2 3">
    <name type="scientific">Actinoplanes octamycinicus</name>
    <dbReference type="NCBI Taxonomy" id="135948"/>
    <lineage>
        <taxon>Bacteria</taxon>
        <taxon>Bacillati</taxon>
        <taxon>Actinomycetota</taxon>
        <taxon>Actinomycetes</taxon>
        <taxon>Micromonosporales</taxon>
        <taxon>Micromonosporaceae</taxon>
        <taxon>Actinoplanes</taxon>
    </lineage>
</organism>
<dbReference type="EMBL" id="JACHNB010000001">
    <property type="protein sequence ID" value="MBB4736779.1"/>
    <property type="molecule type" value="Genomic_DNA"/>
</dbReference>
<protein>
    <submittedName>
        <fullName evidence="2">Uncharacterized protein</fullName>
    </submittedName>
</protein>
<feature type="compositionally biased region" description="Pro residues" evidence="1">
    <location>
        <begin position="28"/>
        <end position="39"/>
    </location>
</feature>
<sequence length="39" mass="4090">MDTMDQNAAKRADRPVLPGPGRGLLPRPAEPAPAPGPRD</sequence>
<feature type="region of interest" description="Disordered" evidence="1">
    <location>
        <begin position="1"/>
        <end position="39"/>
    </location>
</feature>
<accession>A0A7W7GR49</accession>
<dbReference type="Proteomes" id="UP000546162">
    <property type="component" value="Unassembled WGS sequence"/>
</dbReference>
<evidence type="ECO:0000313" key="3">
    <source>
        <dbReference type="Proteomes" id="UP000546162"/>
    </source>
</evidence>